<keyword evidence="4" id="KW-1133">Transmembrane helix</keyword>
<reference evidence="8" key="3">
    <citation type="submission" date="2025-04" db="UniProtKB">
        <authorList>
            <consortium name="RefSeq"/>
        </authorList>
    </citation>
    <scope>IDENTIFICATION</scope>
    <source>
        <strain evidence="8">CBS 781.70</strain>
    </source>
</reference>
<evidence type="ECO:0000313" key="8">
    <source>
        <dbReference type="RefSeq" id="XP_033536762.1"/>
    </source>
</evidence>
<feature type="transmembrane region" description="Helical" evidence="4">
    <location>
        <begin position="270"/>
        <end position="290"/>
    </location>
</feature>
<dbReference type="GO" id="GO:0016042">
    <property type="term" value="P:lipid catabolic process"/>
    <property type="evidence" value="ECO:0007669"/>
    <property type="project" value="UniProtKB-KW"/>
</dbReference>
<dbReference type="GO" id="GO:0047372">
    <property type="term" value="F:monoacylglycerol lipase activity"/>
    <property type="evidence" value="ECO:0007669"/>
    <property type="project" value="TreeGrafter"/>
</dbReference>
<gene>
    <name evidence="6 8" type="ORF">P152DRAFT_456184</name>
</gene>
<evidence type="ECO:0000313" key="7">
    <source>
        <dbReference type="Proteomes" id="UP000504638"/>
    </source>
</evidence>
<keyword evidence="2" id="KW-0442">Lipid degradation</keyword>
<evidence type="ECO:0000256" key="1">
    <source>
        <dbReference type="ARBA" id="ARBA00007920"/>
    </source>
</evidence>
<keyword evidence="2" id="KW-0443">Lipid metabolism</keyword>
<feature type="domain" description="DUF676" evidence="5">
    <location>
        <begin position="9"/>
        <end position="212"/>
    </location>
</feature>
<keyword evidence="4" id="KW-0472">Membrane</keyword>
<dbReference type="PANTHER" id="PTHR12482">
    <property type="entry name" value="LIPASE ROG1-RELATED-RELATED"/>
    <property type="match status" value="1"/>
</dbReference>
<evidence type="ECO:0000259" key="5">
    <source>
        <dbReference type="Pfam" id="PF05057"/>
    </source>
</evidence>
<evidence type="ECO:0000256" key="3">
    <source>
        <dbReference type="SAM" id="MobiDB-lite"/>
    </source>
</evidence>
<dbReference type="GO" id="GO:0005811">
    <property type="term" value="C:lipid droplet"/>
    <property type="evidence" value="ECO:0007669"/>
    <property type="project" value="TreeGrafter"/>
</dbReference>
<dbReference type="Proteomes" id="UP000504638">
    <property type="component" value="Unplaced"/>
</dbReference>
<dbReference type="GeneID" id="54419511"/>
<keyword evidence="4" id="KW-0812">Transmembrane</keyword>
<sequence>MGTESPFSAEPDHLCVLVHGLWGNPKHLAYVHDTLRDAFPPSRLHILNCARNVGAFTYDGIELGGERVAHEIEETLAALASEGRPIRKLSVVGYSLGGLVARYAIGLLYHQGWFAEGKLEPINFVTFASPHLGVRTPLKGWHNQVWNVVGARTLSMSGRQLFLIDEFRDTGKPLLEVLAQKEGVFMEALGRFKRRSLYTNILNDRSAVYYTTAITKTDPFVGLHDLNFSYLKGYEPNLIDASKPITLKAEEQSVPLWEWITTRARRAIHAIPLIAFFTLILPLATVFFLLNSGYQTVKSGQRIRLHESGQTGIQTRLYKVPLLVRNVRRAAEEVYENMNSAQAEEYLEEEHATDSQTTRAGHEDGGSGQANGKEKNKVKAPYAEFPTLALTAGQFEMIRALDELGWEKYPVYIHKVHHTHAAIIVRMPKPRFDEGKVVVGHFVGAFDI</sequence>
<dbReference type="RefSeq" id="XP_033536762.1">
    <property type="nucleotide sequence ID" value="XM_033678941.1"/>
</dbReference>
<comment type="similarity">
    <text evidence="1">Belongs to the putative lipase ROG1 family.</text>
</comment>
<name>A0A6G1GB42_9PEZI</name>
<evidence type="ECO:0000313" key="6">
    <source>
        <dbReference type="EMBL" id="KAF1815131.1"/>
    </source>
</evidence>
<reference evidence="8" key="2">
    <citation type="submission" date="2020-04" db="EMBL/GenBank/DDBJ databases">
        <authorList>
            <consortium name="NCBI Genome Project"/>
        </authorList>
    </citation>
    <scope>NUCLEOTIDE SEQUENCE</scope>
    <source>
        <strain evidence="8">CBS 781.70</strain>
    </source>
</reference>
<dbReference type="InterPro" id="IPR044294">
    <property type="entry name" value="Lipase-like"/>
</dbReference>
<dbReference type="OrthoDB" id="273452at2759"/>
<dbReference type="EMBL" id="ML975152">
    <property type="protein sequence ID" value="KAF1815131.1"/>
    <property type="molecule type" value="Genomic_DNA"/>
</dbReference>
<evidence type="ECO:0000256" key="4">
    <source>
        <dbReference type="SAM" id="Phobius"/>
    </source>
</evidence>
<dbReference type="AlphaFoldDB" id="A0A6G1GB42"/>
<dbReference type="Gene3D" id="3.40.50.1820">
    <property type="entry name" value="alpha/beta hydrolase"/>
    <property type="match status" value="1"/>
</dbReference>
<feature type="region of interest" description="Disordered" evidence="3">
    <location>
        <begin position="343"/>
        <end position="377"/>
    </location>
</feature>
<dbReference type="SUPFAM" id="SSF53474">
    <property type="entry name" value="alpha/beta-Hydrolases"/>
    <property type="match status" value="1"/>
</dbReference>
<keyword evidence="7" id="KW-1185">Reference proteome</keyword>
<accession>A0A6G1GB42</accession>
<dbReference type="InterPro" id="IPR029058">
    <property type="entry name" value="AB_hydrolase_fold"/>
</dbReference>
<organism evidence="6">
    <name type="scientific">Eremomyces bilateralis CBS 781.70</name>
    <dbReference type="NCBI Taxonomy" id="1392243"/>
    <lineage>
        <taxon>Eukaryota</taxon>
        <taxon>Fungi</taxon>
        <taxon>Dikarya</taxon>
        <taxon>Ascomycota</taxon>
        <taxon>Pezizomycotina</taxon>
        <taxon>Dothideomycetes</taxon>
        <taxon>Dothideomycetes incertae sedis</taxon>
        <taxon>Eremomycetales</taxon>
        <taxon>Eremomycetaceae</taxon>
        <taxon>Eremomyces</taxon>
    </lineage>
</organism>
<proteinExistence type="inferred from homology"/>
<protein>
    <submittedName>
        <fullName evidence="6 8">DUF676-domain-containing protein</fullName>
    </submittedName>
</protein>
<reference evidence="6 8" key="1">
    <citation type="submission" date="2020-01" db="EMBL/GenBank/DDBJ databases">
        <authorList>
            <consortium name="DOE Joint Genome Institute"/>
            <person name="Haridas S."/>
            <person name="Albert R."/>
            <person name="Binder M."/>
            <person name="Bloem J."/>
            <person name="Labutti K."/>
            <person name="Salamov A."/>
            <person name="Andreopoulos B."/>
            <person name="Baker S.E."/>
            <person name="Barry K."/>
            <person name="Bills G."/>
            <person name="Bluhm B.H."/>
            <person name="Cannon C."/>
            <person name="Castanera R."/>
            <person name="Culley D.E."/>
            <person name="Daum C."/>
            <person name="Ezra D."/>
            <person name="Gonzalez J.B."/>
            <person name="Henrissat B."/>
            <person name="Kuo A."/>
            <person name="Liang C."/>
            <person name="Lipzen A."/>
            <person name="Lutzoni F."/>
            <person name="Magnuson J."/>
            <person name="Mondo S."/>
            <person name="Nolan M."/>
            <person name="Ohm R."/>
            <person name="Pangilinan J."/>
            <person name="Park H.-J."/>
            <person name="Ramirez L."/>
            <person name="Alfaro M."/>
            <person name="Sun H."/>
            <person name="Tritt A."/>
            <person name="Yoshinaga Y."/>
            <person name="Zwiers L.-H."/>
            <person name="Turgeon B.G."/>
            <person name="Goodwin S.B."/>
            <person name="Spatafora J.W."/>
            <person name="Crous P.W."/>
            <person name="Grigoriev I.V."/>
        </authorList>
    </citation>
    <scope>NUCLEOTIDE SEQUENCE</scope>
    <source>
        <strain evidence="6 8">CBS 781.70</strain>
    </source>
</reference>
<dbReference type="GO" id="GO:0004622">
    <property type="term" value="F:phosphatidylcholine lysophospholipase activity"/>
    <property type="evidence" value="ECO:0007669"/>
    <property type="project" value="TreeGrafter"/>
</dbReference>
<dbReference type="InterPro" id="IPR007751">
    <property type="entry name" value="DUF676_lipase-like"/>
</dbReference>
<dbReference type="PANTHER" id="PTHR12482:SF65">
    <property type="entry name" value="ESTERASE, PUTATIVE (AFU_ORTHOLOGUE AFUA_3G12320)-RELATED"/>
    <property type="match status" value="1"/>
</dbReference>
<evidence type="ECO:0000256" key="2">
    <source>
        <dbReference type="ARBA" id="ARBA00022963"/>
    </source>
</evidence>
<dbReference type="Pfam" id="PF05057">
    <property type="entry name" value="DUF676"/>
    <property type="match status" value="1"/>
</dbReference>